<keyword evidence="2" id="KW-0830">Ubiquinone</keyword>
<protein>
    <submittedName>
        <fullName evidence="2">NADH-ubiquinone oxidoreductase chain 3</fullName>
        <ecNumber evidence="2">1.6.5.3</ecNumber>
    </submittedName>
</protein>
<accession>A0A2I0B3L8</accession>
<dbReference type="GO" id="GO:0016491">
    <property type="term" value="F:oxidoreductase activity"/>
    <property type="evidence" value="ECO:0007669"/>
    <property type="project" value="UniProtKB-KW"/>
</dbReference>
<evidence type="ECO:0000313" key="2">
    <source>
        <dbReference type="EMBL" id="PKA62379.1"/>
    </source>
</evidence>
<feature type="transmembrane region" description="Helical" evidence="1">
    <location>
        <begin position="80"/>
        <end position="100"/>
    </location>
</feature>
<feature type="transmembrane region" description="Helical" evidence="1">
    <location>
        <begin position="7"/>
        <end position="27"/>
    </location>
</feature>
<organism evidence="2 3">
    <name type="scientific">Apostasia shenzhenica</name>
    <dbReference type="NCBI Taxonomy" id="1088818"/>
    <lineage>
        <taxon>Eukaryota</taxon>
        <taxon>Viridiplantae</taxon>
        <taxon>Streptophyta</taxon>
        <taxon>Embryophyta</taxon>
        <taxon>Tracheophyta</taxon>
        <taxon>Spermatophyta</taxon>
        <taxon>Magnoliopsida</taxon>
        <taxon>Liliopsida</taxon>
        <taxon>Asparagales</taxon>
        <taxon>Orchidaceae</taxon>
        <taxon>Apostasioideae</taxon>
        <taxon>Apostasia</taxon>
    </lineage>
</organism>
<dbReference type="Proteomes" id="UP000236161">
    <property type="component" value="Unassembled WGS sequence"/>
</dbReference>
<dbReference type="EC" id="1.6.5.3" evidence="2"/>
<reference evidence="2 3" key="1">
    <citation type="journal article" date="2017" name="Nature">
        <title>The Apostasia genome and the evolution of orchids.</title>
        <authorList>
            <person name="Zhang G.Q."/>
            <person name="Liu K.W."/>
            <person name="Li Z."/>
            <person name="Lohaus R."/>
            <person name="Hsiao Y.Y."/>
            <person name="Niu S.C."/>
            <person name="Wang J.Y."/>
            <person name="Lin Y.C."/>
            <person name="Xu Q."/>
            <person name="Chen L.J."/>
            <person name="Yoshida K."/>
            <person name="Fujiwara S."/>
            <person name="Wang Z.W."/>
            <person name="Zhang Y.Q."/>
            <person name="Mitsuda N."/>
            <person name="Wang M."/>
            <person name="Liu G.H."/>
            <person name="Pecoraro L."/>
            <person name="Huang H.X."/>
            <person name="Xiao X.J."/>
            <person name="Lin M."/>
            <person name="Wu X.Y."/>
            <person name="Wu W.L."/>
            <person name="Chen Y.Y."/>
            <person name="Chang S.B."/>
            <person name="Sakamoto S."/>
            <person name="Ohme-Takagi M."/>
            <person name="Yagi M."/>
            <person name="Zeng S.J."/>
            <person name="Shen C.Y."/>
            <person name="Yeh C.M."/>
            <person name="Luo Y.B."/>
            <person name="Tsai W.C."/>
            <person name="Van de Peer Y."/>
            <person name="Liu Z.J."/>
        </authorList>
    </citation>
    <scope>NUCLEOTIDE SEQUENCE [LARGE SCALE GENOMIC DNA]</scope>
    <source>
        <strain evidence="3">cv. Shenzhen</strain>
        <tissue evidence="2">Stem</tissue>
    </source>
</reference>
<evidence type="ECO:0000313" key="3">
    <source>
        <dbReference type="Proteomes" id="UP000236161"/>
    </source>
</evidence>
<keyword evidence="3" id="KW-1185">Reference proteome</keyword>
<gene>
    <name evidence="2" type="primary">ND3</name>
    <name evidence="2" type="ORF">AXF42_Ash009264</name>
</gene>
<keyword evidence="1" id="KW-0812">Transmembrane</keyword>
<dbReference type="STRING" id="1088818.A0A2I0B3L8"/>
<name>A0A2I0B3L8_9ASPA</name>
<keyword evidence="1" id="KW-0472">Membrane</keyword>
<proteinExistence type="predicted"/>
<dbReference type="AlphaFoldDB" id="A0A2I0B3L8"/>
<dbReference type="EMBL" id="KZ451917">
    <property type="protein sequence ID" value="PKA62379.1"/>
    <property type="molecule type" value="Genomic_DNA"/>
</dbReference>
<evidence type="ECO:0000256" key="1">
    <source>
        <dbReference type="SAM" id="Phobius"/>
    </source>
</evidence>
<feature type="transmembrane region" description="Helical" evidence="1">
    <location>
        <begin position="47"/>
        <end position="68"/>
    </location>
</feature>
<keyword evidence="2" id="KW-0560">Oxidoreductase</keyword>
<keyword evidence="1" id="KW-1133">Transmembrane helix</keyword>
<dbReference type="OrthoDB" id="564062at2759"/>
<sequence>MIQGFEHICIYLVINLLFSLISLGLPFPIARNNLTYQKNCRPTNMVLIPSVMPKVILIYLVFILFIILNPKVTFSSPWTVPPKINLFGSWLIVAFSLNVYN</sequence>